<sequence length="366" mass="39876">MDTADGGALAAVADPLTRWREQVRDEVEAAVAEFVERRRREHLGRGPDVDVLGQVLTDFVAGGKYVRSAFLLAGWGCVAESTPAAVRAAGSVELLHCFALLQDDVMDGSDLRRGRPTAHVLFARWHRRRALSGSAERFGESAAVLAGDLCLVWAEQMLRESGVDAAALARVLPRYDRMRSELAVGQFRDLVNDARRQPSLDDVREVARAKTGDYTVRGPVELGAELAGAPPALLATLGRYGDAIGEAFQLRDDLLGLFGKPEVTGKPVGEDLLARKATSVMVLARELAGVRSRRELARMDVLERLEPSDVERYLAIVDGSGARERAERLIDQRLGEGLAALDEANLPARARARLAHLARLCCDRNQ</sequence>
<dbReference type="InterPro" id="IPR000092">
    <property type="entry name" value="Polyprenyl_synt"/>
</dbReference>
<evidence type="ECO:0000256" key="5">
    <source>
        <dbReference type="ARBA" id="ARBA00022842"/>
    </source>
</evidence>
<accession>A0A1Q8CUT5</accession>
<dbReference type="GO" id="GO:0046872">
    <property type="term" value="F:metal ion binding"/>
    <property type="evidence" value="ECO:0007669"/>
    <property type="project" value="UniProtKB-KW"/>
</dbReference>
<dbReference type="OrthoDB" id="4497239at2"/>
<name>A0A1Q8CUT5_9PSEU</name>
<keyword evidence="4" id="KW-0479">Metal-binding</keyword>
<keyword evidence="3 6" id="KW-0808">Transferase</keyword>
<comment type="cofactor">
    <cofactor evidence="1">
        <name>Mg(2+)</name>
        <dbReference type="ChEBI" id="CHEBI:18420"/>
    </cofactor>
</comment>
<keyword evidence="8" id="KW-1185">Reference proteome</keyword>
<comment type="caution">
    <text evidence="7">The sequence shown here is derived from an EMBL/GenBank/DDBJ whole genome shotgun (WGS) entry which is preliminary data.</text>
</comment>
<dbReference type="Pfam" id="PF00348">
    <property type="entry name" value="polyprenyl_synt"/>
    <property type="match status" value="1"/>
</dbReference>
<dbReference type="InterPro" id="IPR033749">
    <property type="entry name" value="Polyprenyl_synt_CS"/>
</dbReference>
<dbReference type="Proteomes" id="UP000185596">
    <property type="component" value="Unassembled WGS sequence"/>
</dbReference>
<dbReference type="PANTHER" id="PTHR12001">
    <property type="entry name" value="GERANYLGERANYL PYROPHOSPHATE SYNTHASE"/>
    <property type="match status" value="1"/>
</dbReference>
<dbReference type="GO" id="GO:0004659">
    <property type="term" value="F:prenyltransferase activity"/>
    <property type="evidence" value="ECO:0007669"/>
    <property type="project" value="InterPro"/>
</dbReference>
<evidence type="ECO:0000256" key="2">
    <source>
        <dbReference type="ARBA" id="ARBA00006706"/>
    </source>
</evidence>
<dbReference type="InterPro" id="IPR008949">
    <property type="entry name" value="Isoprenoid_synthase_dom_sf"/>
</dbReference>
<dbReference type="GO" id="GO:0008299">
    <property type="term" value="P:isoprenoid biosynthetic process"/>
    <property type="evidence" value="ECO:0007669"/>
    <property type="project" value="InterPro"/>
</dbReference>
<dbReference type="STRING" id="1912961.BU204_08310"/>
<evidence type="ECO:0000313" key="7">
    <source>
        <dbReference type="EMBL" id="OLF18125.1"/>
    </source>
</evidence>
<organism evidence="7 8">
    <name type="scientific">Actinophytocola xanthii</name>
    <dbReference type="NCBI Taxonomy" id="1912961"/>
    <lineage>
        <taxon>Bacteria</taxon>
        <taxon>Bacillati</taxon>
        <taxon>Actinomycetota</taxon>
        <taxon>Actinomycetes</taxon>
        <taxon>Pseudonocardiales</taxon>
        <taxon>Pseudonocardiaceae</taxon>
    </lineage>
</organism>
<reference evidence="7 8" key="1">
    <citation type="submission" date="2016-12" db="EMBL/GenBank/DDBJ databases">
        <title>The draft genome sequence of Actinophytocola sp. 11-183.</title>
        <authorList>
            <person name="Wang W."/>
            <person name="Yuan L."/>
        </authorList>
    </citation>
    <scope>NUCLEOTIDE SEQUENCE [LARGE SCALE GENOMIC DNA]</scope>
    <source>
        <strain evidence="7 8">11-183</strain>
    </source>
</reference>
<dbReference type="EMBL" id="MSIE01000011">
    <property type="protein sequence ID" value="OLF18125.1"/>
    <property type="molecule type" value="Genomic_DNA"/>
</dbReference>
<dbReference type="SUPFAM" id="SSF48576">
    <property type="entry name" value="Terpenoid synthases"/>
    <property type="match status" value="1"/>
</dbReference>
<evidence type="ECO:0000313" key="8">
    <source>
        <dbReference type="Proteomes" id="UP000185596"/>
    </source>
</evidence>
<keyword evidence="5" id="KW-0460">Magnesium</keyword>
<evidence type="ECO:0000256" key="6">
    <source>
        <dbReference type="RuleBase" id="RU004466"/>
    </source>
</evidence>
<evidence type="ECO:0000256" key="1">
    <source>
        <dbReference type="ARBA" id="ARBA00001946"/>
    </source>
</evidence>
<evidence type="ECO:0000256" key="4">
    <source>
        <dbReference type="ARBA" id="ARBA00022723"/>
    </source>
</evidence>
<dbReference type="SFLD" id="SFLDS00005">
    <property type="entry name" value="Isoprenoid_Synthase_Type_I"/>
    <property type="match status" value="1"/>
</dbReference>
<dbReference type="Gene3D" id="1.10.600.10">
    <property type="entry name" value="Farnesyl Diphosphate Synthase"/>
    <property type="match status" value="1"/>
</dbReference>
<gene>
    <name evidence="7" type="ORF">BU204_08310</name>
</gene>
<dbReference type="PROSITE" id="PS00723">
    <property type="entry name" value="POLYPRENYL_SYNTHASE_1"/>
    <property type="match status" value="1"/>
</dbReference>
<dbReference type="PROSITE" id="PS00444">
    <property type="entry name" value="POLYPRENYL_SYNTHASE_2"/>
    <property type="match status" value="1"/>
</dbReference>
<dbReference type="PANTHER" id="PTHR12001:SF85">
    <property type="entry name" value="SHORT CHAIN ISOPRENYL DIPHOSPHATE SYNTHASE"/>
    <property type="match status" value="1"/>
</dbReference>
<evidence type="ECO:0000256" key="3">
    <source>
        <dbReference type="ARBA" id="ARBA00022679"/>
    </source>
</evidence>
<dbReference type="CDD" id="cd00685">
    <property type="entry name" value="Trans_IPPS_HT"/>
    <property type="match status" value="1"/>
</dbReference>
<dbReference type="AlphaFoldDB" id="A0A1Q8CUT5"/>
<protein>
    <submittedName>
        <fullName evidence="7">Geranylgeranyl pyrophosphate synthase</fullName>
    </submittedName>
</protein>
<proteinExistence type="inferred from homology"/>
<comment type="similarity">
    <text evidence="2 6">Belongs to the FPP/GGPP synthase family.</text>
</comment>
<dbReference type="SFLD" id="SFLDG01017">
    <property type="entry name" value="Polyprenyl_Transferase_Like"/>
    <property type="match status" value="1"/>
</dbReference>